<organism evidence="2 3">
    <name type="scientific">Aldrovandia affinis</name>
    <dbReference type="NCBI Taxonomy" id="143900"/>
    <lineage>
        <taxon>Eukaryota</taxon>
        <taxon>Metazoa</taxon>
        <taxon>Chordata</taxon>
        <taxon>Craniata</taxon>
        <taxon>Vertebrata</taxon>
        <taxon>Euteleostomi</taxon>
        <taxon>Actinopterygii</taxon>
        <taxon>Neopterygii</taxon>
        <taxon>Teleostei</taxon>
        <taxon>Notacanthiformes</taxon>
        <taxon>Halosauridae</taxon>
        <taxon>Aldrovandia</taxon>
    </lineage>
</organism>
<dbReference type="SUPFAM" id="SSF53098">
    <property type="entry name" value="Ribonuclease H-like"/>
    <property type="match status" value="1"/>
</dbReference>
<evidence type="ECO:0000256" key="1">
    <source>
        <dbReference type="SAM" id="MobiDB-lite"/>
    </source>
</evidence>
<name>A0AAD7R1U2_9TELE</name>
<dbReference type="Proteomes" id="UP001221898">
    <property type="component" value="Unassembled WGS sequence"/>
</dbReference>
<sequence>MHDFVKKHINSLLCDMSANSFTIYIWSSSRLLAKETDEDRGIRTMKNTSLLAAVKKRFSDVEKNPLYCIASLVDPRYTDRFFSNTNTAREAKVMVIQELQKLSGGGQQEEHEEPPIRRLRRDQPSSSLDSVFDEIADEHVSLSSTPVAAAIQLETYLAEATVSREDKPLQYWVGQSQNRRVDETILHARTGARSWRFTSPKLARFLATAVV</sequence>
<reference evidence="2" key="1">
    <citation type="journal article" date="2023" name="Science">
        <title>Genome structures resolve the early diversification of teleost fishes.</title>
        <authorList>
            <person name="Parey E."/>
            <person name="Louis A."/>
            <person name="Montfort J."/>
            <person name="Bouchez O."/>
            <person name="Roques C."/>
            <person name="Iampietro C."/>
            <person name="Lluch J."/>
            <person name="Castinel A."/>
            <person name="Donnadieu C."/>
            <person name="Desvignes T."/>
            <person name="Floi Bucao C."/>
            <person name="Jouanno E."/>
            <person name="Wen M."/>
            <person name="Mejri S."/>
            <person name="Dirks R."/>
            <person name="Jansen H."/>
            <person name="Henkel C."/>
            <person name="Chen W.J."/>
            <person name="Zahm M."/>
            <person name="Cabau C."/>
            <person name="Klopp C."/>
            <person name="Thompson A.W."/>
            <person name="Robinson-Rechavi M."/>
            <person name="Braasch I."/>
            <person name="Lecointre G."/>
            <person name="Bobe J."/>
            <person name="Postlethwait J.H."/>
            <person name="Berthelot C."/>
            <person name="Roest Crollius H."/>
            <person name="Guiguen Y."/>
        </authorList>
    </citation>
    <scope>NUCLEOTIDE SEQUENCE</scope>
    <source>
        <strain evidence="2">NC1722</strain>
    </source>
</reference>
<keyword evidence="3" id="KW-1185">Reference proteome</keyword>
<comment type="caution">
    <text evidence="2">The sequence shown here is derived from an EMBL/GenBank/DDBJ whole genome shotgun (WGS) entry which is preliminary data.</text>
</comment>
<gene>
    <name evidence="2" type="ORF">AAFF_G00061750</name>
</gene>
<evidence type="ECO:0000313" key="2">
    <source>
        <dbReference type="EMBL" id="KAJ8355365.1"/>
    </source>
</evidence>
<feature type="region of interest" description="Disordered" evidence="1">
    <location>
        <begin position="102"/>
        <end position="124"/>
    </location>
</feature>
<dbReference type="EMBL" id="JAINUG010001371">
    <property type="protein sequence ID" value="KAJ8355365.1"/>
    <property type="molecule type" value="Genomic_DNA"/>
</dbReference>
<proteinExistence type="predicted"/>
<dbReference type="InterPro" id="IPR012337">
    <property type="entry name" value="RNaseH-like_sf"/>
</dbReference>
<dbReference type="AlphaFoldDB" id="A0AAD7R1U2"/>
<protein>
    <submittedName>
        <fullName evidence="2">Uncharacterized protein</fullName>
    </submittedName>
</protein>
<evidence type="ECO:0000313" key="3">
    <source>
        <dbReference type="Proteomes" id="UP001221898"/>
    </source>
</evidence>
<accession>A0AAD7R1U2</accession>